<gene>
    <name evidence="2" type="ORF">ASEP1449_LOCUS6770</name>
</gene>
<keyword evidence="1" id="KW-0472">Membrane</keyword>
<proteinExistence type="predicted"/>
<feature type="transmembrane region" description="Helical" evidence="1">
    <location>
        <begin position="20"/>
        <end position="40"/>
    </location>
</feature>
<evidence type="ECO:0000313" key="2">
    <source>
        <dbReference type="EMBL" id="CAD9814944.1"/>
    </source>
</evidence>
<dbReference type="EMBL" id="HBHQ01010065">
    <property type="protein sequence ID" value="CAD9814944.1"/>
    <property type="molecule type" value="Transcribed_RNA"/>
</dbReference>
<keyword evidence="1" id="KW-0812">Transmembrane</keyword>
<reference evidence="2" key="1">
    <citation type="submission" date="2021-01" db="EMBL/GenBank/DDBJ databases">
        <authorList>
            <person name="Corre E."/>
            <person name="Pelletier E."/>
            <person name="Niang G."/>
            <person name="Scheremetjew M."/>
            <person name="Finn R."/>
            <person name="Kale V."/>
            <person name="Holt S."/>
            <person name="Cochrane G."/>
            <person name="Meng A."/>
            <person name="Brown T."/>
            <person name="Cohen L."/>
        </authorList>
    </citation>
    <scope>NUCLEOTIDE SEQUENCE</scope>
    <source>
        <strain evidence="2">CCMP2084</strain>
    </source>
</reference>
<dbReference type="Gene3D" id="3.40.50.11350">
    <property type="match status" value="1"/>
</dbReference>
<evidence type="ECO:0008006" key="3">
    <source>
        <dbReference type="Google" id="ProtNLM"/>
    </source>
</evidence>
<keyword evidence="1" id="KW-1133">Transmembrane helix</keyword>
<dbReference type="AlphaFoldDB" id="A0A7S2XLN4"/>
<protein>
    <recommendedName>
        <fullName evidence="3">Peptide-O-fucosyltransferase</fullName>
    </recommendedName>
</protein>
<evidence type="ECO:0000256" key="1">
    <source>
        <dbReference type="SAM" id="Phobius"/>
    </source>
</evidence>
<name>A0A7S2XLN4_9STRA</name>
<sequence length="418" mass="48644">MTVSRNRPHTSKRSNRTSFLGCVAVSLIFCWVFVSLWVNWKATSPITNNYYEPRWKRGINFSQTTPEHDGETTHLQIPDWTRNTSYFCVSWDINMDGWWTHQPDWFVVKENQTDICFEQRSDRKAQVYKQLHAIQYASCHNTVTKYMWSSGWAADLTNVVDGLYFALQEDAPFQVRISPMDKGWHYASKKDGSRPVCPTKDMYCYFLNLTHCPPQNRVHTKTLTSIESRTSVVPPQWIRQYATRPQQWLRREIYEYLHSPTIVPDLGKSRCAVMHVRRSDVVLHKGITPRRYHNISEYVDAMLAKFNDPDDRSEDVSNLGMPSTILLLTDDQNAIEEALTQYPKYHWVYMNRSRHRGAEGGFENHIPSDDPKQEVVVLLSTSQLVQHCDTLVHGKSGFSDLLSDEMDQSALRINIDKN</sequence>
<accession>A0A7S2XLN4</accession>
<organism evidence="2">
    <name type="scientific">Attheya septentrionalis</name>
    <dbReference type="NCBI Taxonomy" id="420275"/>
    <lineage>
        <taxon>Eukaryota</taxon>
        <taxon>Sar</taxon>
        <taxon>Stramenopiles</taxon>
        <taxon>Ochrophyta</taxon>
        <taxon>Bacillariophyta</taxon>
        <taxon>Coscinodiscophyceae</taxon>
        <taxon>Chaetocerotophycidae</taxon>
        <taxon>Chaetocerotales</taxon>
        <taxon>Attheyaceae</taxon>
        <taxon>Attheya</taxon>
    </lineage>
</organism>